<proteinExistence type="predicted"/>
<comment type="caution">
    <text evidence="1">The sequence shown here is derived from an EMBL/GenBank/DDBJ whole genome shotgun (WGS) entry which is preliminary data.</text>
</comment>
<protein>
    <submittedName>
        <fullName evidence="1">Toll/interleukin-1 receptor (TIR) domain-containing protein</fullName>
    </submittedName>
</protein>
<accession>A0A2U1KXC5</accession>
<dbReference type="AlphaFoldDB" id="A0A2U1KXC5"/>
<dbReference type="OrthoDB" id="1901675at2759"/>
<keyword evidence="1" id="KW-0675">Receptor</keyword>
<evidence type="ECO:0000313" key="2">
    <source>
        <dbReference type="Proteomes" id="UP000245207"/>
    </source>
</evidence>
<dbReference type="Proteomes" id="UP000245207">
    <property type="component" value="Unassembled WGS sequence"/>
</dbReference>
<organism evidence="1 2">
    <name type="scientific">Artemisia annua</name>
    <name type="common">Sweet wormwood</name>
    <dbReference type="NCBI Taxonomy" id="35608"/>
    <lineage>
        <taxon>Eukaryota</taxon>
        <taxon>Viridiplantae</taxon>
        <taxon>Streptophyta</taxon>
        <taxon>Embryophyta</taxon>
        <taxon>Tracheophyta</taxon>
        <taxon>Spermatophyta</taxon>
        <taxon>Magnoliopsida</taxon>
        <taxon>eudicotyledons</taxon>
        <taxon>Gunneridae</taxon>
        <taxon>Pentapetalae</taxon>
        <taxon>asterids</taxon>
        <taxon>campanulids</taxon>
        <taxon>Asterales</taxon>
        <taxon>Asteraceae</taxon>
        <taxon>Asteroideae</taxon>
        <taxon>Anthemideae</taxon>
        <taxon>Artemisiinae</taxon>
        <taxon>Artemisia</taxon>
    </lineage>
</organism>
<reference evidence="1 2" key="1">
    <citation type="journal article" date="2018" name="Mol. Plant">
        <title>The genome of Artemisia annua provides insight into the evolution of Asteraceae family and artemisinin biosynthesis.</title>
        <authorList>
            <person name="Shen Q."/>
            <person name="Zhang L."/>
            <person name="Liao Z."/>
            <person name="Wang S."/>
            <person name="Yan T."/>
            <person name="Shi P."/>
            <person name="Liu M."/>
            <person name="Fu X."/>
            <person name="Pan Q."/>
            <person name="Wang Y."/>
            <person name="Lv Z."/>
            <person name="Lu X."/>
            <person name="Zhang F."/>
            <person name="Jiang W."/>
            <person name="Ma Y."/>
            <person name="Chen M."/>
            <person name="Hao X."/>
            <person name="Li L."/>
            <person name="Tang Y."/>
            <person name="Lv G."/>
            <person name="Zhou Y."/>
            <person name="Sun X."/>
            <person name="Brodelius P.E."/>
            <person name="Rose J.K.C."/>
            <person name="Tang K."/>
        </authorList>
    </citation>
    <scope>NUCLEOTIDE SEQUENCE [LARGE SCALE GENOMIC DNA]</scope>
    <source>
        <strain evidence="2">cv. Huhao1</strain>
        <tissue evidence="1">Leaf</tissue>
    </source>
</reference>
<evidence type="ECO:0000313" key="1">
    <source>
        <dbReference type="EMBL" id="PWA41418.1"/>
    </source>
</evidence>
<sequence length="212" mass="24236">MRHEYVPKVLDFDAGVVLDEEENEEVQEEALKDESISKSLSRSHTPTLNYFHPQRSSHRETVEEPLLGGGEVKDIFKIVPVAMLTGPALGHMNWLKAYQDLEVCLVGDDDLTKGRTLCLQMLYEFSVAQMLYEFSIMSIEKPNMIPENEYTSEDPLCLSKFQKVTGQVLKCVLQNVLSSNKGKKLQRFVLTTVLLSYERRSHYMQSVIKRCG</sequence>
<keyword evidence="2" id="KW-1185">Reference proteome</keyword>
<name>A0A2U1KXC5_ARTAN</name>
<gene>
    <name evidence="1" type="ORF">CTI12_AA554080</name>
</gene>
<dbReference type="EMBL" id="PKPP01013089">
    <property type="protein sequence ID" value="PWA41418.1"/>
    <property type="molecule type" value="Genomic_DNA"/>
</dbReference>